<evidence type="ECO:0000256" key="2">
    <source>
        <dbReference type="ARBA" id="ARBA00022448"/>
    </source>
</evidence>
<dbReference type="Pfam" id="PF02653">
    <property type="entry name" value="BPD_transp_2"/>
    <property type="match status" value="1"/>
</dbReference>
<keyword evidence="5 8" id="KW-0812">Transmembrane</keyword>
<keyword evidence="6 8" id="KW-1133">Transmembrane helix</keyword>
<keyword evidence="7 8" id="KW-0472">Membrane</keyword>
<keyword evidence="2" id="KW-0813">Transport</keyword>
<sequence length="326" mass="34477">MQNKTKSFSVGRFLTEWGALVAIFLSFIIFSFTAKSVFFSWANMITILRAISITTIIALGATFGFAAGVFDLSFGSIATIAAAFSITFMAWDNIPMPFAILLTLLACAAIGGINAFLVIKTHIPAFLATLGMMFILDGIELTYSGGSVINPKVAPAGKTIMMAIPDLFNRLGKAPLIIIIMLICIILVELFQHQTKHGRFLYMVGSNAEAARLSGVKVNFYRTLAFIMTAVFSGIGGILIASRAGTVAAGVGGSFLMPAIAAVNIGAAMGGRNKPNAVGTFVGAALIGVVENGLYALSFPYYAINIVKGLILLVALIMSNYANKEN</sequence>
<keyword evidence="4" id="KW-0997">Cell inner membrane</keyword>
<dbReference type="CDD" id="cd06579">
    <property type="entry name" value="TM_PBP1_transp_AraH_like"/>
    <property type="match status" value="1"/>
</dbReference>
<dbReference type="GO" id="GO:0022857">
    <property type="term" value="F:transmembrane transporter activity"/>
    <property type="evidence" value="ECO:0007669"/>
    <property type="project" value="InterPro"/>
</dbReference>
<feature type="transmembrane region" description="Helical" evidence="8">
    <location>
        <begin position="174"/>
        <end position="191"/>
    </location>
</feature>
<dbReference type="GO" id="GO:0005886">
    <property type="term" value="C:plasma membrane"/>
    <property type="evidence" value="ECO:0007669"/>
    <property type="project" value="UniProtKB-SubCell"/>
</dbReference>
<keyword evidence="10" id="KW-1185">Reference proteome</keyword>
<protein>
    <submittedName>
        <fullName evidence="9">Monosaccharide ABC transporter membrane protein, CUT2 family</fullName>
    </submittedName>
</protein>
<evidence type="ECO:0000256" key="8">
    <source>
        <dbReference type="SAM" id="Phobius"/>
    </source>
</evidence>
<feature type="transmembrane region" description="Helical" evidence="8">
    <location>
        <begin position="72"/>
        <end position="91"/>
    </location>
</feature>
<evidence type="ECO:0000256" key="3">
    <source>
        <dbReference type="ARBA" id="ARBA00022475"/>
    </source>
</evidence>
<feature type="transmembrane region" description="Helical" evidence="8">
    <location>
        <begin position="220"/>
        <end position="241"/>
    </location>
</feature>
<evidence type="ECO:0000313" key="9">
    <source>
        <dbReference type="EMBL" id="SDO12861.1"/>
    </source>
</evidence>
<dbReference type="AlphaFoldDB" id="A0A1H0H1R2"/>
<feature type="transmembrane region" description="Helical" evidence="8">
    <location>
        <begin position="301"/>
        <end position="322"/>
    </location>
</feature>
<evidence type="ECO:0000256" key="1">
    <source>
        <dbReference type="ARBA" id="ARBA00004651"/>
    </source>
</evidence>
<proteinExistence type="predicted"/>
<dbReference type="PANTHER" id="PTHR32196">
    <property type="entry name" value="ABC TRANSPORTER PERMEASE PROTEIN YPHD-RELATED-RELATED"/>
    <property type="match status" value="1"/>
</dbReference>
<feature type="transmembrane region" description="Helical" evidence="8">
    <location>
        <begin position="247"/>
        <end position="265"/>
    </location>
</feature>
<dbReference type="STRING" id="258515.SAMN05192585_1596"/>
<gene>
    <name evidence="9" type="ORF">SAMN05192585_1596</name>
</gene>
<organism evidence="9 10">
    <name type="scientific">Acetanaerobacterium elongatum</name>
    <dbReference type="NCBI Taxonomy" id="258515"/>
    <lineage>
        <taxon>Bacteria</taxon>
        <taxon>Bacillati</taxon>
        <taxon>Bacillota</taxon>
        <taxon>Clostridia</taxon>
        <taxon>Eubacteriales</taxon>
        <taxon>Oscillospiraceae</taxon>
        <taxon>Acetanaerobacterium</taxon>
    </lineage>
</organism>
<dbReference type="Proteomes" id="UP000199182">
    <property type="component" value="Unassembled WGS sequence"/>
</dbReference>
<feature type="transmembrane region" description="Helical" evidence="8">
    <location>
        <begin position="98"/>
        <end position="119"/>
    </location>
</feature>
<evidence type="ECO:0000256" key="5">
    <source>
        <dbReference type="ARBA" id="ARBA00022692"/>
    </source>
</evidence>
<keyword evidence="3" id="KW-1003">Cell membrane</keyword>
<accession>A0A1H0H1R2</accession>
<evidence type="ECO:0000256" key="4">
    <source>
        <dbReference type="ARBA" id="ARBA00022519"/>
    </source>
</evidence>
<feature type="transmembrane region" description="Helical" evidence="8">
    <location>
        <begin position="46"/>
        <end position="66"/>
    </location>
</feature>
<dbReference type="EMBL" id="FNID01000059">
    <property type="protein sequence ID" value="SDO12861.1"/>
    <property type="molecule type" value="Genomic_DNA"/>
</dbReference>
<feature type="transmembrane region" description="Helical" evidence="8">
    <location>
        <begin position="17"/>
        <end position="34"/>
    </location>
</feature>
<comment type="subcellular location">
    <subcellularLocation>
        <location evidence="1">Cell membrane</location>
        <topology evidence="1">Multi-pass membrane protein</topology>
    </subcellularLocation>
</comment>
<evidence type="ECO:0000256" key="7">
    <source>
        <dbReference type="ARBA" id="ARBA00023136"/>
    </source>
</evidence>
<dbReference type="InterPro" id="IPR001851">
    <property type="entry name" value="ABC_transp_permease"/>
</dbReference>
<reference evidence="9 10" key="1">
    <citation type="submission" date="2016-10" db="EMBL/GenBank/DDBJ databases">
        <authorList>
            <person name="de Groot N.N."/>
        </authorList>
    </citation>
    <scope>NUCLEOTIDE SEQUENCE [LARGE SCALE GENOMIC DNA]</scope>
    <source>
        <strain evidence="9 10">CGMCC 1.5012</strain>
    </source>
</reference>
<name>A0A1H0H1R2_9FIRM</name>
<dbReference type="PANTHER" id="PTHR32196:SF21">
    <property type="entry name" value="ABC TRANSPORTER PERMEASE PROTEIN YPHD-RELATED"/>
    <property type="match status" value="1"/>
</dbReference>
<evidence type="ECO:0000313" key="10">
    <source>
        <dbReference type="Proteomes" id="UP000199182"/>
    </source>
</evidence>
<evidence type="ECO:0000256" key="6">
    <source>
        <dbReference type="ARBA" id="ARBA00022989"/>
    </source>
</evidence>
<feature type="transmembrane region" description="Helical" evidence="8">
    <location>
        <begin position="277"/>
        <end position="295"/>
    </location>
</feature>